<gene>
    <name evidence="1" type="ORF">PoB_001145800</name>
</gene>
<protein>
    <submittedName>
        <fullName evidence="1">Uncharacterized protein</fullName>
    </submittedName>
</protein>
<proteinExistence type="predicted"/>
<dbReference type="AlphaFoldDB" id="A0AAV3YRN4"/>
<evidence type="ECO:0000313" key="1">
    <source>
        <dbReference type="EMBL" id="GFN84952.1"/>
    </source>
</evidence>
<accession>A0AAV3YRN4</accession>
<organism evidence="1 2">
    <name type="scientific">Plakobranchus ocellatus</name>
    <dbReference type="NCBI Taxonomy" id="259542"/>
    <lineage>
        <taxon>Eukaryota</taxon>
        <taxon>Metazoa</taxon>
        <taxon>Spiralia</taxon>
        <taxon>Lophotrochozoa</taxon>
        <taxon>Mollusca</taxon>
        <taxon>Gastropoda</taxon>
        <taxon>Heterobranchia</taxon>
        <taxon>Euthyneura</taxon>
        <taxon>Panpulmonata</taxon>
        <taxon>Sacoglossa</taxon>
        <taxon>Placobranchoidea</taxon>
        <taxon>Plakobranchidae</taxon>
        <taxon>Plakobranchus</taxon>
    </lineage>
</organism>
<sequence length="96" mass="10902">MLEQFSYCAYPDTPLRVVSRTSVVPVSYKVGRGQQEHSFSPLSCTMMARTRRPPQRCIHRLSRGRAGAASRESPPERVLKTSLEQTRLARGLIDQR</sequence>
<name>A0AAV3YRN4_9GAST</name>
<evidence type="ECO:0000313" key="2">
    <source>
        <dbReference type="Proteomes" id="UP000735302"/>
    </source>
</evidence>
<comment type="caution">
    <text evidence="1">The sequence shown here is derived from an EMBL/GenBank/DDBJ whole genome shotgun (WGS) entry which is preliminary data.</text>
</comment>
<reference evidence="1 2" key="1">
    <citation type="journal article" date="2021" name="Elife">
        <title>Chloroplast acquisition without the gene transfer in kleptoplastic sea slugs, Plakobranchus ocellatus.</title>
        <authorList>
            <person name="Maeda T."/>
            <person name="Takahashi S."/>
            <person name="Yoshida T."/>
            <person name="Shimamura S."/>
            <person name="Takaki Y."/>
            <person name="Nagai Y."/>
            <person name="Toyoda A."/>
            <person name="Suzuki Y."/>
            <person name="Arimoto A."/>
            <person name="Ishii H."/>
            <person name="Satoh N."/>
            <person name="Nishiyama T."/>
            <person name="Hasebe M."/>
            <person name="Maruyama T."/>
            <person name="Minagawa J."/>
            <person name="Obokata J."/>
            <person name="Shigenobu S."/>
        </authorList>
    </citation>
    <scope>NUCLEOTIDE SEQUENCE [LARGE SCALE GENOMIC DNA]</scope>
</reference>
<dbReference type="Proteomes" id="UP000735302">
    <property type="component" value="Unassembled WGS sequence"/>
</dbReference>
<dbReference type="EMBL" id="BLXT01001350">
    <property type="protein sequence ID" value="GFN84952.1"/>
    <property type="molecule type" value="Genomic_DNA"/>
</dbReference>
<keyword evidence="2" id="KW-1185">Reference proteome</keyword>